<feature type="domain" description="TIL" evidence="4">
    <location>
        <begin position="27"/>
        <end position="84"/>
    </location>
</feature>
<dbReference type="EMBL" id="VTPC01007620">
    <property type="protein sequence ID" value="KAF2893840.1"/>
    <property type="molecule type" value="Genomic_DNA"/>
</dbReference>
<evidence type="ECO:0000259" key="4">
    <source>
        <dbReference type="Pfam" id="PF01826"/>
    </source>
</evidence>
<dbReference type="InterPro" id="IPR051368">
    <property type="entry name" value="SerProtInhib-TIL_Domain"/>
</dbReference>
<evidence type="ECO:0000313" key="5">
    <source>
        <dbReference type="EMBL" id="KAF2893840.1"/>
    </source>
</evidence>
<feature type="signal peptide" evidence="3">
    <location>
        <begin position="1"/>
        <end position="19"/>
    </location>
</feature>
<keyword evidence="1" id="KW-0646">Protease inhibitor</keyword>
<dbReference type="AlphaFoldDB" id="A0A8K0CUF1"/>
<keyword evidence="6" id="KW-1185">Reference proteome</keyword>
<dbReference type="CDD" id="cd19941">
    <property type="entry name" value="TIL"/>
    <property type="match status" value="1"/>
</dbReference>
<dbReference type="SUPFAM" id="SSF57567">
    <property type="entry name" value="Serine protease inhibitors"/>
    <property type="match status" value="1"/>
</dbReference>
<evidence type="ECO:0000256" key="3">
    <source>
        <dbReference type="SAM" id="SignalP"/>
    </source>
</evidence>
<dbReference type="InterPro" id="IPR002919">
    <property type="entry name" value="TIL_dom"/>
</dbReference>
<dbReference type="Pfam" id="PF01826">
    <property type="entry name" value="TIL"/>
    <property type="match status" value="1"/>
</dbReference>
<organism evidence="5 6">
    <name type="scientific">Ignelater luminosus</name>
    <name type="common">Cucubano</name>
    <name type="synonym">Pyrophorus luminosus</name>
    <dbReference type="NCBI Taxonomy" id="2038154"/>
    <lineage>
        <taxon>Eukaryota</taxon>
        <taxon>Metazoa</taxon>
        <taxon>Ecdysozoa</taxon>
        <taxon>Arthropoda</taxon>
        <taxon>Hexapoda</taxon>
        <taxon>Insecta</taxon>
        <taxon>Pterygota</taxon>
        <taxon>Neoptera</taxon>
        <taxon>Endopterygota</taxon>
        <taxon>Coleoptera</taxon>
        <taxon>Polyphaga</taxon>
        <taxon>Elateriformia</taxon>
        <taxon>Elateroidea</taxon>
        <taxon>Elateridae</taxon>
        <taxon>Agrypninae</taxon>
        <taxon>Pyrophorini</taxon>
        <taxon>Ignelater</taxon>
    </lineage>
</organism>
<name>A0A8K0CUF1_IGNLU</name>
<dbReference type="Gene3D" id="2.10.25.10">
    <property type="entry name" value="Laminin"/>
    <property type="match status" value="1"/>
</dbReference>
<keyword evidence="2" id="KW-1015">Disulfide bond</keyword>
<dbReference type="PANTHER" id="PTHR23259">
    <property type="entry name" value="RIDDLE"/>
    <property type="match status" value="1"/>
</dbReference>
<dbReference type="OrthoDB" id="6777702at2759"/>
<dbReference type="Proteomes" id="UP000801492">
    <property type="component" value="Unassembled WGS sequence"/>
</dbReference>
<feature type="chain" id="PRO_5035418826" description="TIL domain-containing protein" evidence="3">
    <location>
        <begin position="20"/>
        <end position="88"/>
    </location>
</feature>
<protein>
    <recommendedName>
        <fullName evidence="4">TIL domain-containing protein</fullName>
    </recommendedName>
</protein>
<dbReference type="InterPro" id="IPR036084">
    <property type="entry name" value="Ser_inhib-like_sf"/>
</dbReference>
<reference evidence="5" key="1">
    <citation type="submission" date="2019-08" db="EMBL/GenBank/DDBJ databases">
        <title>The genome of the North American firefly Photinus pyralis.</title>
        <authorList>
            <consortium name="Photinus pyralis genome working group"/>
            <person name="Fallon T.R."/>
            <person name="Sander Lower S.E."/>
            <person name="Weng J.-K."/>
        </authorList>
    </citation>
    <scope>NUCLEOTIDE SEQUENCE</scope>
    <source>
        <strain evidence="5">TRF0915ILg1</strain>
        <tissue evidence="5">Whole body</tissue>
    </source>
</reference>
<evidence type="ECO:0000256" key="1">
    <source>
        <dbReference type="ARBA" id="ARBA00022690"/>
    </source>
</evidence>
<gene>
    <name evidence="5" type="ORF">ILUMI_12343</name>
</gene>
<keyword evidence="3" id="KW-0732">Signal</keyword>
<evidence type="ECO:0000256" key="2">
    <source>
        <dbReference type="ARBA" id="ARBA00023157"/>
    </source>
</evidence>
<proteinExistence type="predicted"/>
<dbReference type="GO" id="GO:0030414">
    <property type="term" value="F:peptidase inhibitor activity"/>
    <property type="evidence" value="ECO:0007669"/>
    <property type="project" value="UniProtKB-KW"/>
</dbReference>
<accession>A0A8K0CUF1</accession>
<dbReference type="PANTHER" id="PTHR23259:SF70">
    <property type="entry name" value="ACCESSORY GLAND PROTEIN ACP62F-RELATED"/>
    <property type="match status" value="1"/>
</dbReference>
<evidence type="ECO:0000313" key="6">
    <source>
        <dbReference type="Proteomes" id="UP000801492"/>
    </source>
</evidence>
<sequence length="88" mass="9899">MHSLLYVFVLFFAIATVFGRHHRGDRCGKNEVYSTCHPHISCQPTCDNYQTPPKICPTVCTTGCACGPSFVRKWNGSCVKPKKCRHSH</sequence>
<comment type="caution">
    <text evidence="5">The sequence shown here is derived from an EMBL/GenBank/DDBJ whole genome shotgun (WGS) entry which is preliminary data.</text>
</comment>